<keyword evidence="9 10" id="KW-1015">Disulfide bond</keyword>
<evidence type="ECO:0000256" key="12">
    <source>
        <dbReference type="PROSITE-ProRule" id="PRU01005"/>
    </source>
</evidence>
<gene>
    <name evidence="23" type="primary">LOC101856539</name>
</gene>
<evidence type="ECO:0000256" key="11">
    <source>
        <dbReference type="PROSITE-ProRule" id="PRU00302"/>
    </source>
</evidence>
<evidence type="ECO:0000256" key="7">
    <source>
        <dbReference type="ARBA" id="ARBA00022833"/>
    </source>
</evidence>
<feature type="active site" evidence="13">
    <location>
        <position position="269"/>
    </location>
</feature>
<dbReference type="InterPro" id="IPR016187">
    <property type="entry name" value="CTDL_fold"/>
</dbReference>
<dbReference type="InterPro" id="IPR001506">
    <property type="entry name" value="Peptidase_M12A"/>
</dbReference>
<proteinExistence type="predicted"/>
<dbReference type="SMART" id="SM00032">
    <property type="entry name" value="CCP"/>
    <property type="match status" value="2"/>
</dbReference>
<dbReference type="PROSITE" id="PS51670">
    <property type="entry name" value="SHKT"/>
    <property type="match status" value="3"/>
</dbReference>
<dbReference type="SUPFAM" id="SSF55486">
    <property type="entry name" value="Metalloproteases ('zincins'), catalytic domain"/>
    <property type="match status" value="1"/>
</dbReference>
<evidence type="ECO:0000256" key="10">
    <source>
        <dbReference type="PROSITE-ProRule" id="PRU00121"/>
    </source>
</evidence>
<dbReference type="InterPro" id="IPR018378">
    <property type="entry name" value="C-type_lectin_CS"/>
</dbReference>
<dbReference type="PROSITE" id="PS50923">
    <property type="entry name" value="SUSHI"/>
    <property type="match status" value="1"/>
</dbReference>
<feature type="domain" description="ShKT" evidence="20">
    <location>
        <begin position="1086"/>
        <end position="1122"/>
    </location>
</feature>
<dbReference type="InterPro" id="IPR006026">
    <property type="entry name" value="Peptidase_Metallo"/>
</dbReference>
<feature type="domain" description="C-type lectin" evidence="17">
    <location>
        <begin position="964"/>
        <end position="1068"/>
    </location>
</feature>
<feature type="signal peptide" evidence="14">
    <location>
        <begin position="1"/>
        <end position="29"/>
    </location>
</feature>
<dbReference type="SMART" id="SM00042">
    <property type="entry name" value="CUB"/>
    <property type="match status" value="1"/>
</dbReference>
<dbReference type="InterPro" id="IPR018056">
    <property type="entry name" value="Kringle_CS"/>
</dbReference>
<keyword evidence="4 13" id="KW-0479">Metal-binding</keyword>
<accession>A0ABM0JA02</accession>
<keyword evidence="8 13" id="KW-0482">Metalloprotease</keyword>
<evidence type="ECO:0000256" key="2">
    <source>
        <dbReference type="ARBA" id="ARBA00022572"/>
    </source>
</evidence>
<evidence type="ECO:0000259" key="17">
    <source>
        <dbReference type="PROSITE" id="PS50041"/>
    </source>
</evidence>
<evidence type="ECO:0000259" key="21">
    <source>
        <dbReference type="PROSITE" id="PS51864"/>
    </source>
</evidence>
<feature type="disulfide bond" evidence="10">
    <location>
        <begin position="822"/>
        <end position="845"/>
    </location>
</feature>
<dbReference type="InterPro" id="IPR016186">
    <property type="entry name" value="C-type_lectin-like/link_sf"/>
</dbReference>
<dbReference type="Gene3D" id="2.40.20.10">
    <property type="entry name" value="Plasminogen Kringle 4"/>
    <property type="match status" value="1"/>
</dbReference>
<feature type="domain" description="CUB" evidence="16">
    <location>
        <begin position="657"/>
        <end position="765"/>
    </location>
</feature>
<dbReference type="InterPro" id="IPR001304">
    <property type="entry name" value="C-type_lectin-like"/>
</dbReference>
<dbReference type="Pfam" id="PF00431">
    <property type="entry name" value="CUB"/>
    <property type="match status" value="1"/>
</dbReference>
<dbReference type="InterPro" id="IPR003582">
    <property type="entry name" value="ShKT_dom"/>
</dbReference>
<feature type="domain" description="Sushi" evidence="19">
    <location>
        <begin position="899"/>
        <end position="956"/>
    </location>
</feature>
<comment type="function">
    <text evidence="1">Metalloprotease.</text>
</comment>
<dbReference type="SMART" id="SM00254">
    <property type="entry name" value="ShKT"/>
    <property type="match status" value="3"/>
</dbReference>
<dbReference type="SUPFAM" id="SSF57535">
    <property type="entry name" value="Complement control module/SCR domain"/>
    <property type="match status" value="2"/>
</dbReference>
<feature type="disulfide bond" evidence="10">
    <location>
        <begin position="794"/>
        <end position="833"/>
    </location>
</feature>
<comment type="cofactor">
    <cofactor evidence="13 14">
        <name>Zn(2+)</name>
        <dbReference type="ChEBI" id="CHEBI:29105"/>
    </cofactor>
    <text evidence="13 14">Binds 1 zinc ion per subunit.</text>
</comment>
<dbReference type="Pfam" id="PF00059">
    <property type="entry name" value="Lectin_C"/>
    <property type="match status" value="1"/>
</dbReference>
<keyword evidence="2 10" id="KW-0420">Kringle</keyword>
<dbReference type="SUPFAM" id="SSF56436">
    <property type="entry name" value="C-type lectin-like"/>
    <property type="match status" value="1"/>
</dbReference>
<dbReference type="SMART" id="SM00235">
    <property type="entry name" value="ZnMc"/>
    <property type="match status" value="1"/>
</dbReference>
<evidence type="ECO:0000256" key="8">
    <source>
        <dbReference type="ARBA" id="ARBA00023049"/>
    </source>
</evidence>
<keyword evidence="5 14" id="KW-0732">Signal</keyword>
<evidence type="ECO:0000259" key="18">
    <source>
        <dbReference type="PROSITE" id="PS50070"/>
    </source>
</evidence>
<keyword evidence="6 13" id="KW-0378">Hydrolase</keyword>
<feature type="disulfide bond" evidence="12">
    <location>
        <begin position="448"/>
        <end position="482"/>
    </location>
</feature>
<dbReference type="PRINTS" id="PR00480">
    <property type="entry name" value="ASTACIN"/>
</dbReference>
<name>A0ABM0JA02_APLCA</name>
<dbReference type="InterPro" id="IPR000001">
    <property type="entry name" value="Kringle"/>
</dbReference>
<dbReference type="PROSITE" id="PS00615">
    <property type="entry name" value="C_TYPE_LECTIN_1"/>
    <property type="match status" value="1"/>
</dbReference>
<evidence type="ECO:0000313" key="23">
    <source>
        <dbReference type="RefSeq" id="XP_005088874.2"/>
    </source>
</evidence>
<dbReference type="SMART" id="SM00130">
    <property type="entry name" value="KR"/>
    <property type="match status" value="1"/>
</dbReference>
<feature type="compositionally biased region" description="Basic residues" evidence="15">
    <location>
        <begin position="125"/>
        <end position="137"/>
    </location>
</feature>
<evidence type="ECO:0000256" key="1">
    <source>
        <dbReference type="ARBA" id="ARBA00002657"/>
    </source>
</evidence>
<dbReference type="InterPro" id="IPR038178">
    <property type="entry name" value="Kringle_sf"/>
</dbReference>
<dbReference type="Pfam" id="PF00084">
    <property type="entry name" value="Sushi"/>
    <property type="match status" value="1"/>
</dbReference>
<feature type="domain" description="Peptidase M12A" evidence="21">
    <location>
        <begin position="163"/>
        <end position="364"/>
    </location>
</feature>
<dbReference type="Pfam" id="PF01400">
    <property type="entry name" value="Astacin"/>
    <property type="match status" value="1"/>
</dbReference>
<keyword evidence="3 13" id="KW-0645">Protease</keyword>
<dbReference type="EC" id="3.4.24.-" evidence="14"/>
<dbReference type="InterPro" id="IPR000859">
    <property type="entry name" value="CUB_dom"/>
</dbReference>
<dbReference type="Gene3D" id="3.10.100.10">
    <property type="entry name" value="Mannose-Binding Protein A, subunit A"/>
    <property type="match status" value="1"/>
</dbReference>
<feature type="compositionally biased region" description="Basic and acidic residues" evidence="15">
    <location>
        <begin position="149"/>
        <end position="160"/>
    </location>
</feature>
<dbReference type="PROSITE" id="PS00021">
    <property type="entry name" value="KRINGLE_1"/>
    <property type="match status" value="1"/>
</dbReference>
<evidence type="ECO:0000313" key="22">
    <source>
        <dbReference type="Proteomes" id="UP000694888"/>
    </source>
</evidence>
<dbReference type="SMART" id="SM00034">
    <property type="entry name" value="CLECT"/>
    <property type="match status" value="1"/>
</dbReference>
<feature type="domain" description="ShKT" evidence="20">
    <location>
        <begin position="848"/>
        <end position="886"/>
    </location>
</feature>
<dbReference type="RefSeq" id="XP_005088874.2">
    <property type="nucleotide sequence ID" value="XM_005088817.3"/>
</dbReference>
<feature type="domain" description="Kringle" evidence="18">
    <location>
        <begin position="777"/>
        <end position="847"/>
    </location>
</feature>
<feature type="domain" description="ShKT" evidence="20">
    <location>
        <begin position="448"/>
        <end position="482"/>
    </location>
</feature>
<dbReference type="InterPro" id="IPR024079">
    <property type="entry name" value="MetalloPept_cat_dom_sf"/>
</dbReference>
<evidence type="ECO:0000256" key="3">
    <source>
        <dbReference type="ARBA" id="ARBA00022670"/>
    </source>
</evidence>
<evidence type="ECO:0000259" key="20">
    <source>
        <dbReference type="PROSITE" id="PS51670"/>
    </source>
</evidence>
<sequence length="1357" mass="152200">MKPHRPSVYVQPSLCVLFLLVISFTSVHSKSKRSQDVIEPVDEGRVQERRDLEHADEGLSALLVAAFEHRERELEEFYRDVPDEEDVEPDPNTDAQSLFAQIRSEAIDSQAQAYSLEQKSILTEKRRKRSERKRKRFLDRLTGQANDPSKTKRGNDAKIRNKRVVQSEEKRVWTEGLVPFMFTDEINNVSAIQIKRAMSTFQRFTCLRFMPWSNETGNGTQTTNDVLALDHQSYLKFVNGPGCWAEQGNRRSPSGQEISCCGGLTCIHELGHATGHYHEQQNRKGVGIVRLNRFNSLEKYKFTFEYAPKDAFSTGFDLQSVMHYGPTLWTRNGNETNSVLFSDLPSGSEYFYLMEEVSLAHNCHGMYCSEFDKTCVNDGYVTTVDGTCNCFCPKDLDPSTGCATVLKAGSFTGGFPGGKYALPAPIGGCPDSAFLEGARTHFGEAAPCEDASSYCSYWAKIGECERNPGFMVTTCKVSCNLCYQTESFTSKSYHLAGTVSGARVEHEFCVNDGNAISSKQMWPSGRYCIFRYGDSCPEGFENGTVEFPDVNNSSSSVIGEVPAGVYEEDLTVFEFCCRQDGFDSDNLYFPTDKPFALLQFGMGCPAMEAMRAIPEYMVFNSAGKAKITGITPVLEYNEENTQYIIRHCYYEAVNMDCGGVIELSPDKPSETIVSPTGANMRCTWLLKGGEGTRLLLNFEKFNITKSGKKCEDKVSLRYNRLGQKPVEYCGDNFAKSISTVYNTLMINFETTTQDTSSFEAVVSLIHPDTMCYKADDKGASYAGQVNFTRAFKPCLPWYKVMECNHGAFEYPDVLGNLEENYCRNPGDGVRPWCYTELHNCRRDYCDVCFDENRYDVHVDCDLLAEMGMCENDPRALSTCAATCESNLQSFTEPPIASTVSCSPPDPLPDGAVVGTLKDSYSMGEIVTYQCDKSNMTQERTCLSNGMWSSLNYVCQECYKDWKLYDGHCYKYFEDALKYSEAEIACAAFGGVLTTAKSEEENDIVSSVRMDEKEVWLGGSDRVTEGEFKWGDEEPFDYTNWLKDQPDNFYNSDCVIMKADKSWNDIACEFYSKSYVCKHKQFEVKACDDVIEDCVNLNYYDPVACTSQAEFMHRNCRRTCGLCKSISCTVEQPSENVELLSDLTEVPQGSTVTYKCKDGFVAVAGNTVRGCQDCGLMTGDTLKCVAQESVEVTMDSPPLEKPKMSGTPRRAFTGNVPYMRVPIDGHIVRWEFFSSSYGDGAFQVWRSFGEGNFTYQLIGQNPVKTVSDFQVNYYVPEADRIPVRKGDLIAIYYGNDYAGIGYALCSLADNPDYKNLGYLKNPITSAADFEAGNYYEFAPLDASSACRQYIFRAVVLPD</sequence>
<evidence type="ECO:0000256" key="14">
    <source>
        <dbReference type="RuleBase" id="RU361183"/>
    </source>
</evidence>
<dbReference type="PROSITE" id="PS01180">
    <property type="entry name" value="CUB"/>
    <property type="match status" value="1"/>
</dbReference>
<dbReference type="GeneID" id="101856539"/>
<feature type="binding site" evidence="13">
    <location>
        <position position="268"/>
    </location>
    <ligand>
        <name>Zn(2+)</name>
        <dbReference type="ChEBI" id="CHEBI:29105"/>
        <note>catalytic</note>
    </ligand>
</feature>
<dbReference type="Gene3D" id="3.40.390.10">
    <property type="entry name" value="Collagenase (Catalytic Domain)"/>
    <property type="match status" value="1"/>
</dbReference>
<evidence type="ECO:0000256" key="9">
    <source>
        <dbReference type="ARBA" id="ARBA00023157"/>
    </source>
</evidence>
<dbReference type="PANTHER" id="PTHR19324">
    <property type="entry name" value="PERFORIN-LIKE PROTEIN 1"/>
    <property type="match status" value="1"/>
</dbReference>
<dbReference type="InterPro" id="IPR031569">
    <property type="entry name" value="ApeC"/>
</dbReference>
<feature type="binding site" evidence="13">
    <location>
        <position position="272"/>
    </location>
    <ligand>
        <name>Zn(2+)</name>
        <dbReference type="ChEBI" id="CHEBI:29105"/>
        <note>catalytic</note>
    </ligand>
</feature>
<feature type="binding site" evidence="13">
    <location>
        <position position="278"/>
    </location>
    <ligand>
        <name>Zn(2+)</name>
        <dbReference type="ChEBI" id="CHEBI:29105"/>
        <note>catalytic</note>
    </ligand>
</feature>
<dbReference type="Proteomes" id="UP000694888">
    <property type="component" value="Unplaced"/>
</dbReference>
<evidence type="ECO:0000256" key="5">
    <source>
        <dbReference type="ARBA" id="ARBA00022729"/>
    </source>
</evidence>
<dbReference type="Gene3D" id="2.60.120.290">
    <property type="entry name" value="Spermadhesin, CUB domain"/>
    <property type="match status" value="1"/>
</dbReference>
<protein>
    <recommendedName>
        <fullName evidence="14">Metalloendopeptidase</fullName>
        <ecNumber evidence="14">3.4.24.-</ecNumber>
    </recommendedName>
</protein>
<dbReference type="PRINTS" id="PR00018">
    <property type="entry name" value="KRINGLE"/>
</dbReference>
<evidence type="ECO:0000256" key="15">
    <source>
        <dbReference type="SAM" id="MobiDB-lite"/>
    </source>
</evidence>
<comment type="caution">
    <text evidence="10">Lacks conserved residue(s) required for the propagation of feature annotation.</text>
</comment>
<keyword evidence="22" id="KW-1185">Reference proteome</keyword>
<dbReference type="PROSITE" id="PS50070">
    <property type="entry name" value="KRINGLE_2"/>
    <property type="match status" value="1"/>
</dbReference>
<feature type="region of interest" description="Disordered" evidence="15">
    <location>
        <begin position="125"/>
        <end position="160"/>
    </location>
</feature>
<dbReference type="SUPFAM" id="SSF57440">
    <property type="entry name" value="Kringle-like"/>
    <property type="match status" value="1"/>
</dbReference>
<evidence type="ECO:0000259" key="19">
    <source>
        <dbReference type="PROSITE" id="PS50923"/>
    </source>
</evidence>
<dbReference type="Pfam" id="PF01549">
    <property type="entry name" value="ShK"/>
    <property type="match status" value="1"/>
</dbReference>
<organism evidence="22 23">
    <name type="scientific">Aplysia californica</name>
    <name type="common">California sea hare</name>
    <dbReference type="NCBI Taxonomy" id="6500"/>
    <lineage>
        <taxon>Eukaryota</taxon>
        <taxon>Metazoa</taxon>
        <taxon>Spiralia</taxon>
        <taxon>Lophotrochozoa</taxon>
        <taxon>Mollusca</taxon>
        <taxon>Gastropoda</taxon>
        <taxon>Heterobranchia</taxon>
        <taxon>Euthyneura</taxon>
        <taxon>Tectipleura</taxon>
        <taxon>Aplysiida</taxon>
        <taxon>Aplysioidea</taxon>
        <taxon>Aplysiidae</taxon>
        <taxon>Aplysia</taxon>
    </lineage>
</organism>
<dbReference type="PROSITE" id="PS51864">
    <property type="entry name" value="ASTACIN"/>
    <property type="match status" value="1"/>
</dbReference>
<dbReference type="InterPro" id="IPR035976">
    <property type="entry name" value="Sushi/SCR/CCP_sf"/>
</dbReference>
<dbReference type="Pfam" id="PF16977">
    <property type="entry name" value="ApeC"/>
    <property type="match status" value="1"/>
</dbReference>
<dbReference type="InterPro" id="IPR035914">
    <property type="entry name" value="Sperma_CUB_dom_sf"/>
</dbReference>
<dbReference type="Gene3D" id="2.10.70.10">
    <property type="entry name" value="Complement Module, domain 1"/>
    <property type="match status" value="1"/>
</dbReference>
<evidence type="ECO:0000256" key="4">
    <source>
        <dbReference type="ARBA" id="ARBA00022723"/>
    </source>
</evidence>
<dbReference type="PANTHER" id="PTHR19324:SF33">
    <property type="entry name" value="MUCIN-5AC"/>
    <property type="match status" value="1"/>
</dbReference>
<keyword evidence="11" id="KW-0768">Sushi</keyword>
<evidence type="ECO:0000256" key="6">
    <source>
        <dbReference type="ARBA" id="ARBA00022801"/>
    </source>
</evidence>
<dbReference type="CDD" id="cd00041">
    <property type="entry name" value="CUB"/>
    <property type="match status" value="1"/>
</dbReference>
<dbReference type="InterPro" id="IPR000436">
    <property type="entry name" value="Sushi_SCR_CCP_dom"/>
</dbReference>
<dbReference type="SUPFAM" id="SSF49854">
    <property type="entry name" value="Spermadhesin, CUB domain"/>
    <property type="match status" value="1"/>
</dbReference>
<feature type="chain" id="PRO_5045008835" description="Metalloendopeptidase" evidence="14">
    <location>
        <begin position="30"/>
        <end position="1357"/>
    </location>
</feature>
<dbReference type="Pfam" id="PF00051">
    <property type="entry name" value="Kringle"/>
    <property type="match status" value="1"/>
</dbReference>
<dbReference type="PROSITE" id="PS50041">
    <property type="entry name" value="C_TYPE_LECTIN_2"/>
    <property type="match status" value="1"/>
</dbReference>
<evidence type="ECO:0000256" key="13">
    <source>
        <dbReference type="PROSITE-ProRule" id="PRU01211"/>
    </source>
</evidence>
<evidence type="ECO:0000259" key="16">
    <source>
        <dbReference type="PROSITE" id="PS01180"/>
    </source>
</evidence>
<dbReference type="InterPro" id="IPR013806">
    <property type="entry name" value="Kringle-like"/>
</dbReference>
<dbReference type="CDD" id="cd00033">
    <property type="entry name" value="CCP"/>
    <property type="match status" value="1"/>
</dbReference>
<keyword evidence="7 13" id="KW-0862">Zinc</keyword>
<reference evidence="23" key="1">
    <citation type="submission" date="2025-08" db="UniProtKB">
        <authorList>
            <consortium name="RefSeq"/>
        </authorList>
    </citation>
    <scope>IDENTIFICATION</scope>
</reference>